<accession>A0AAW2YNC8</accession>
<dbReference type="InterPro" id="IPR049566">
    <property type="entry name" value="WDR59_RTC1-like_RING_Znf"/>
</dbReference>
<dbReference type="Proteomes" id="UP001431209">
    <property type="component" value="Unassembled WGS sequence"/>
</dbReference>
<dbReference type="InterPro" id="IPR036322">
    <property type="entry name" value="WD40_repeat_dom_sf"/>
</dbReference>
<feature type="compositionally biased region" description="Low complexity" evidence="5">
    <location>
        <begin position="523"/>
        <end position="550"/>
    </location>
</feature>
<dbReference type="InterPro" id="IPR049567">
    <property type="entry name" value="WDR59-like"/>
</dbReference>
<dbReference type="PROSITE" id="PS50908">
    <property type="entry name" value="RWD"/>
    <property type="match status" value="1"/>
</dbReference>
<dbReference type="GO" id="GO:1904263">
    <property type="term" value="P:positive regulation of TORC1 signaling"/>
    <property type="evidence" value="ECO:0007669"/>
    <property type="project" value="TreeGrafter"/>
</dbReference>
<sequence length="1082" mass="121186">MSWKVFEDSKVALNYTASAISVDFTGKYVALGARRGLCVVSVDQSWERRTFYHSKRAEVGSLQFSPHASTSSYIANTLLDMIQIWDLSNASTPLLSNFKAHNRTVTGLHWSPQDTNLLATCAADSVLSLWDIRDENKTPVRQFNTGGPSQLRWNPLSSNIIASAHDGEVRIWDIRRTDTHITFITAHLSTVLSLDWSPKHEDQLVTCGQDRQIKIWSYNQPKECKLNVTTAQPVSRVRYTPFGQGLVTVSQKVDHQVRLWSLSNASEVTNINVFYGHTDVVKSFDFRQDPNKSTLHLSLLLLIMTAQLITWSKDQTLRTWSFTPNMKEDCGDQITEGLPHRSPSVNNISTSLNAEPQSPSTNNDEHLMRKKINNQQPVVTYNQECNRINDLLPQVTIESISPRSRCCIFKIETSGAKLRLQVIFPLIYPNGAHPIFELLPSKSVLTVGETKDIKQTLLTTANKHVQENQHCILACMDALLHLLGGMELPDNNEHNLQESLLPPTTATISPQNSATSPVVSINTSTSPTQSATSTTTHQQSTQQQAQQTTSTNRIMNHTPLAIDGNMFVDFNIQSPYQTTTSVYANTTNHQSPLDRHTNEQVRMLMNRPTCFGIFSPQGHLVYVNSHHSGSAPNVGAGGGAGGGPALHQNKGNNNHPIHSVLPQIRNSNDSQDYFQSIFSGYPIESPHHSSSSSSSPIIQMNKNLDSDIRSVSPCKVDTRVHIYKTDHHGMLLPISRPMAKELIATRSDGMSLKQACLHNAQVCRQHDKKATSRMWQLVAESCGSSTCSDQASSWADHPMGKRLMTRIMDKYIRMGDVQTAATLSCVLLLNQHDQPNKSWLLDVEREPLYRHVRSYYADILHMWGYDDVRGEINKFNHDHEHDEHDHDKALQCSIDLDYNKCSVCRLPVRGLNMICVMCGHGGHSHHLKFWFKNHSHCPTGCNCECVVQMTEYPYSNVASAIPTNLTNVQDESSWVNVTHMDVPVAQAASTMDTSRMVRSRSTHHGHARYHTDLPPLHTSPIKTQIPIPDQVMSAPSVNHDANMFSPMPTVQTPSTANVNSTNNATRHSSLKKNFPYFQIYQY</sequence>
<feature type="repeat" description="WD" evidence="4">
    <location>
        <begin position="151"/>
        <end position="182"/>
    </location>
</feature>
<dbReference type="PROSITE" id="PS50082">
    <property type="entry name" value="WD_REPEATS_2"/>
    <property type="match status" value="3"/>
</dbReference>
<dbReference type="GO" id="GO:0035591">
    <property type="term" value="F:signaling adaptor activity"/>
    <property type="evidence" value="ECO:0007669"/>
    <property type="project" value="TreeGrafter"/>
</dbReference>
<evidence type="ECO:0000256" key="3">
    <source>
        <dbReference type="ARBA" id="ARBA00038452"/>
    </source>
</evidence>
<feature type="domain" description="RWD" evidence="6">
    <location>
        <begin position="383"/>
        <end position="486"/>
    </location>
</feature>
<dbReference type="GO" id="GO:0034198">
    <property type="term" value="P:cellular response to amino acid starvation"/>
    <property type="evidence" value="ECO:0007669"/>
    <property type="project" value="TreeGrafter"/>
</dbReference>
<dbReference type="AlphaFoldDB" id="A0AAW2YNC8"/>
<dbReference type="PANTHER" id="PTHR46170:SF1">
    <property type="entry name" value="GATOR COMPLEX PROTEIN WDR59"/>
    <property type="match status" value="1"/>
</dbReference>
<dbReference type="SUPFAM" id="SSF50978">
    <property type="entry name" value="WD40 repeat-like"/>
    <property type="match status" value="1"/>
</dbReference>
<keyword evidence="8" id="KW-1185">Reference proteome</keyword>
<dbReference type="InterPro" id="IPR019775">
    <property type="entry name" value="WD40_repeat_CS"/>
</dbReference>
<organism evidence="7 8">
    <name type="scientific">Acrasis kona</name>
    <dbReference type="NCBI Taxonomy" id="1008807"/>
    <lineage>
        <taxon>Eukaryota</taxon>
        <taxon>Discoba</taxon>
        <taxon>Heterolobosea</taxon>
        <taxon>Tetramitia</taxon>
        <taxon>Eutetramitia</taxon>
        <taxon>Acrasidae</taxon>
        <taxon>Acrasis</taxon>
    </lineage>
</organism>
<keyword evidence="2" id="KW-0677">Repeat</keyword>
<proteinExistence type="inferred from homology"/>
<dbReference type="InterPro" id="IPR001680">
    <property type="entry name" value="WD40_rpt"/>
</dbReference>
<comment type="similarity">
    <text evidence="3">Belongs to the WD repeat WDR59 family.</text>
</comment>
<evidence type="ECO:0000256" key="5">
    <source>
        <dbReference type="SAM" id="MobiDB-lite"/>
    </source>
</evidence>
<feature type="region of interest" description="Disordered" evidence="5">
    <location>
        <begin position="337"/>
        <end position="364"/>
    </location>
</feature>
<dbReference type="Gene3D" id="2.130.10.10">
    <property type="entry name" value="YVTN repeat-like/Quinoprotein amine dehydrogenase"/>
    <property type="match status" value="2"/>
</dbReference>
<dbReference type="PROSITE" id="PS50294">
    <property type="entry name" value="WD_REPEATS_REGION"/>
    <property type="match status" value="2"/>
</dbReference>
<keyword evidence="1 4" id="KW-0853">WD repeat</keyword>
<dbReference type="Pfam" id="PF00400">
    <property type="entry name" value="WD40"/>
    <property type="match status" value="3"/>
</dbReference>
<feature type="compositionally biased region" description="Polar residues" evidence="5">
    <location>
        <begin position="503"/>
        <end position="522"/>
    </location>
</feature>
<feature type="compositionally biased region" description="Gly residues" evidence="5">
    <location>
        <begin position="635"/>
        <end position="644"/>
    </location>
</feature>
<dbReference type="GO" id="GO:0005774">
    <property type="term" value="C:vacuolar membrane"/>
    <property type="evidence" value="ECO:0007669"/>
    <property type="project" value="TreeGrafter"/>
</dbReference>
<feature type="compositionally biased region" description="Polar residues" evidence="5">
    <location>
        <begin position="343"/>
        <end position="362"/>
    </location>
</feature>
<feature type="region of interest" description="Disordered" evidence="5">
    <location>
        <begin position="503"/>
        <end position="550"/>
    </location>
</feature>
<feature type="repeat" description="WD" evidence="4">
    <location>
        <begin position="98"/>
        <end position="140"/>
    </location>
</feature>
<dbReference type="SMART" id="SM00320">
    <property type="entry name" value="WD40"/>
    <property type="match status" value="6"/>
</dbReference>
<dbReference type="InterPro" id="IPR015943">
    <property type="entry name" value="WD40/YVTN_repeat-like_dom_sf"/>
</dbReference>
<dbReference type="GO" id="GO:0035859">
    <property type="term" value="C:Seh1-associated complex"/>
    <property type="evidence" value="ECO:0007669"/>
    <property type="project" value="TreeGrafter"/>
</dbReference>
<dbReference type="Pfam" id="PF17120">
    <property type="entry name" value="zf-RING_16"/>
    <property type="match status" value="1"/>
</dbReference>
<name>A0AAW2YNC8_9EUKA</name>
<dbReference type="PANTHER" id="PTHR46170">
    <property type="entry name" value="GATOR COMPLEX PROTEIN WDR59"/>
    <property type="match status" value="1"/>
</dbReference>
<evidence type="ECO:0000256" key="4">
    <source>
        <dbReference type="PROSITE-ProRule" id="PRU00221"/>
    </source>
</evidence>
<protein>
    <submittedName>
        <fullName evidence="7">WD repeat-containing protein</fullName>
    </submittedName>
</protein>
<feature type="region of interest" description="Disordered" evidence="5">
    <location>
        <begin position="633"/>
        <end position="662"/>
    </location>
</feature>
<dbReference type="PROSITE" id="PS00678">
    <property type="entry name" value="WD_REPEATS_1"/>
    <property type="match status" value="2"/>
</dbReference>
<reference evidence="7 8" key="1">
    <citation type="submission" date="2024-03" db="EMBL/GenBank/DDBJ databases">
        <title>The Acrasis kona genome and developmental transcriptomes reveal deep origins of eukaryotic multicellular pathways.</title>
        <authorList>
            <person name="Sheikh S."/>
            <person name="Fu C.-J."/>
            <person name="Brown M.W."/>
            <person name="Baldauf S.L."/>
        </authorList>
    </citation>
    <scope>NUCLEOTIDE SEQUENCE [LARGE SCALE GENOMIC DNA]</scope>
    <source>
        <strain evidence="7 8">ATCC MYA-3509</strain>
    </source>
</reference>
<evidence type="ECO:0000259" key="6">
    <source>
        <dbReference type="PROSITE" id="PS50908"/>
    </source>
</evidence>
<evidence type="ECO:0000256" key="1">
    <source>
        <dbReference type="ARBA" id="ARBA00022574"/>
    </source>
</evidence>
<evidence type="ECO:0000256" key="2">
    <source>
        <dbReference type="ARBA" id="ARBA00022737"/>
    </source>
</evidence>
<dbReference type="InterPro" id="IPR006575">
    <property type="entry name" value="RWD_dom"/>
</dbReference>
<evidence type="ECO:0000313" key="7">
    <source>
        <dbReference type="EMBL" id="KAL0478615.1"/>
    </source>
</evidence>
<gene>
    <name evidence="7" type="ORF">AKO1_008397</name>
</gene>
<comment type="caution">
    <text evidence="7">The sequence shown here is derived from an EMBL/GenBank/DDBJ whole genome shotgun (WGS) entry which is preliminary data.</text>
</comment>
<dbReference type="EMBL" id="JAOPGA020000444">
    <property type="protein sequence ID" value="KAL0478615.1"/>
    <property type="molecule type" value="Genomic_DNA"/>
</dbReference>
<feature type="repeat" description="WD" evidence="4">
    <location>
        <begin position="184"/>
        <end position="226"/>
    </location>
</feature>
<evidence type="ECO:0000313" key="8">
    <source>
        <dbReference type="Proteomes" id="UP001431209"/>
    </source>
</evidence>